<dbReference type="EMBL" id="PQFF01000337">
    <property type="protein sequence ID" value="RHZ58304.1"/>
    <property type="molecule type" value="Genomic_DNA"/>
</dbReference>
<proteinExistence type="predicted"/>
<dbReference type="AlphaFoldDB" id="A0A397H9E3"/>
<name>A0A397H9E3_9GLOM</name>
<evidence type="ECO:0000256" key="1">
    <source>
        <dbReference type="SAM" id="MobiDB-lite"/>
    </source>
</evidence>
<accession>A0A397H9E3</accession>
<keyword evidence="3" id="KW-1185">Reference proteome</keyword>
<feature type="region of interest" description="Disordered" evidence="1">
    <location>
        <begin position="52"/>
        <end position="73"/>
    </location>
</feature>
<protein>
    <submittedName>
        <fullName evidence="2">Uncharacterized protein</fullName>
    </submittedName>
</protein>
<evidence type="ECO:0000313" key="2">
    <source>
        <dbReference type="EMBL" id="RHZ58304.1"/>
    </source>
</evidence>
<sequence length="117" mass="12937">MITKITTIAAITTTTTTTIAVGFLTQTLEREAGLLGKEIVEIPQYFLIGRFPKKARSPPGDRPRPRLGLKKSTFPQAPNPAVFMYLLGTPATQRATFLVTMGCGYPYLAIHLRITYH</sequence>
<gene>
    <name evidence="2" type="ORF">Glove_374g46</name>
</gene>
<dbReference type="Proteomes" id="UP000266861">
    <property type="component" value="Unassembled WGS sequence"/>
</dbReference>
<comment type="caution">
    <text evidence="2">The sequence shown here is derived from an EMBL/GenBank/DDBJ whole genome shotgun (WGS) entry which is preliminary data.</text>
</comment>
<organism evidence="2 3">
    <name type="scientific">Diversispora epigaea</name>
    <dbReference type="NCBI Taxonomy" id="1348612"/>
    <lineage>
        <taxon>Eukaryota</taxon>
        <taxon>Fungi</taxon>
        <taxon>Fungi incertae sedis</taxon>
        <taxon>Mucoromycota</taxon>
        <taxon>Glomeromycotina</taxon>
        <taxon>Glomeromycetes</taxon>
        <taxon>Diversisporales</taxon>
        <taxon>Diversisporaceae</taxon>
        <taxon>Diversispora</taxon>
    </lineage>
</organism>
<evidence type="ECO:0000313" key="3">
    <source>
        <dbReference type="Proteomes" id="UP000266861"/>
    </source>
</evidence>
<reference evidence="2 3" key="1">
    <citation type="submission" date="2018-08" db="EMBL/GenBank/DDBJ databases">
        <title>Genome and evolution of the arbuscular mycorrhizal fungus Diversispora epigaea (formerly Glomus versiforme) and its bacterial endosymbionts.</title>
        <authorList>
            <person name="Sun X."/>
            <person name="Fei Z."/>
            <person name="Harrison M."/>
        </authorList>
    </citation>
    <scope>NUCLEOTIDE SEQUENCE [LARGE SCALE GENOMIC DNA]</scope>
    <source>
        <strain evidence="2 3">IT104</strain>
    </source>
</reference>